<comment type="caution">
    <text evidence="1">The sequence shown here is derived from an EMBL/GenBank/DDBJ whole genome shotgun (WGS) entry which is preliminary data.</text>
</comment>
<sequence length="122" mass="14374">MFPRRNTLALNFVTDIRIVPRCIILEFLELIQTLFSVPELNLLYQRPKPWCWVQNCNFSIIFNLWDHHCAFRVISIAHLCCRSNMAFVSYKNIVIVLPFVDTVLRQRLISVIGNNTLRVIPE</sequence>
<proteinExistence type="predicted"/>
<protein>
    <submittedName>
        <fullName evidence="1">Uncharacterized protein</fullName>
    </submittedName>
</protein>
<name>A0AAD1X9L8_EUPCR</name>
<keyword evidence="2" id="KW-1185">Reference proteome</keyword>
<gene>
    <name evidence="1" type="ORF">ECRASSUSDP1_LOCUS7386</name>
</gene>
<reference evidence="1" key="1">
    <citation type="submission" date="2023-07" db="EMBL/GenBank/DDBJ databases">
        <authorList>
            <consortium name="AG Swart"/>
            <person name="Singh M."/>
            <person name="Singh A."/>
            <person name="Seah K."/>
            <person name="Emmerich C."/>
        </authorList>
    </citation>
    <scope>NUCLEOTIDE SEQUENCE</scope>
    <source>
        <strain evidence="1">DP1</strain>
    </source>
</reference>
<dbReference type="EMBL" id="CAMPGE010007188">
    <property type="protein sequence ID" value="CAI2366115.1"/>
    <property type="molecule type" value="Genomic_DNA"/>
</dbReference>
<dbReference type="AlphaFoldDB" id="A0AAD1X9L8"/>
<accession>A0AAD1X9L8</accession>
<organism evidence="1 2">
    <name type="scientific">Euplotes crassus</name>
    <dbReference type="NCBI Taxonomy" id="5936"/>
    <lineage>
        <taxon>Eukaryota</taxon>
        <taxon>Sar</taxon>
        <taxon>Alveolata</taxon>
        <taxon>Ciliophora</taxon>
        <taxon>Intramacronucleata</taxon>
        <taxon>Spirotrichea</taxon>
        <taxon>Hypotrichia</taxon>
        <taxon>Euplotida</taxon>
        <taxon>Euplotidae</taxon>
        <taxon>Moneuplotes</taxon>
    </lineage>
</organism>
<evidence type="ECO:0000313" key="2">
    <source>
        <dbReference type="Proteomes" id="UP001295684"/>
    </source>
</evidence>
<dbReference type="Proteomes" id="UP001295684">
    <property type="component" value="Unassembled WGS sequence"/>
</dbReference>
<evidence type="ECO:0000313" key="1">
    <source>
        <dbReference type="EMBL" id="CAI2366115.1"/>
    </source>
</evidence>